<accession>A0A645CXD1</accession>
<reference evidence="1" key="1">
    <citation type="submission" date="2019-08" db="EMBL/GenBank/DDBJ databases">
        <authorList>
            <person name="Kucharzyk K."/>
            <person name="Murdoch R.W."/>
            <person name="Higgins S."/>
            <person name="Loffler F."/>
        </authorList>
    </citation>
    <scope>NUCLEOTIDE SEQUENCE</scope>
</reference>
<comment type="caution">
    <text evidence="1">The sequence shown here is derived from an EMBL/GenBank/DDBJ whole genome shotgun (WGS) entry which is preliminary data.</text>
</comment>
<dbReference type="EMBL" id="VSSQ01031071">
    <property type="protein sequence ID" value="MPM81830.1"/>
    <property type="molecule type" value="Genomic_DNA"/>
</dbReference>
<name>A0A645CXD1_9ZZZZ</name>
<sequence>MTRQHVGRKDETVGLITDLPPETLDAGQWLKANRLAWGIENGTHQRLDVSLNEDRCRVRNTNGLWILGIIRRLVISLFMHWRKRHPKPNHQSLTDFQAAMGEDNLAKAMAFVTHQHPKL</sequence>
<protein>
    <recommendedName>
        <fullName evidence="2">Transposase IS4-like domain-containing protein</fullName>
    </recommendedName>
</protein>
<evidence type="ECO:0000313" key="1">
    <source>
        <dbReference type="EMBL" id="MPM81830.1"/>
    </source>
</evidence>
<organism evidence="1">
    <name type="scientific">bioreactor metagenome</name>
    <dbReference type="NCBI Taxonomy" id="1076179"/>
    <lineage>
        <taxon>unclassified sequences</taxon>
        <taxon>metagenomes</taxon>
        <taxon>ecological metagenomes</taxon>
    </lineage>
</organism>
<dbReference type="AlphaFoldDB" id="A0A645CXD1"/>
<proteinExistence type="predicted"/>
<gene>
    <name evidence="1" type="ORF">SDC9_128887</name>
</gene>
<evidence type="ECO:0008006" key="2">
    <source>
        <dbReference type="Google" id="ProtNLM"/>
    </source>
</evidence>